<evidence type="ECO:0000313" key="10">
    <source>
        <dbReference type="Proteomes" id="UP000030651"/>
    </source>
</evidence>
<dbReference type="PANTHER" id="PTHR33048">
    <property type="entry name" value="PTH11-LIKE INTEGRAL MEMBRANE PROTEIN (AFU_ORTHOLOGUE AFUA_5G11245)"/>
    <property type="match status" value="1"/>
</dbReference>
<dbReference type="KEGG" id="pfy:PFICI_08126"/>
<feature type="transmembrane region" description="Helical" evidence="7">
    <location>
        <begin position="27"/>
        <end position="45"/>
    </location>
</feature>
<evidence type="ECO:0000256" key="5">
    <source>
        <dbReference type="ARBA" id="ARBA00038359"/>
    </source>
</evidence>
<dbReference type="eggNOG" id="ENOG502SKQT">
    <property type="taxonomic scope" value="Eukaryota"/>
</dbReference>
<dbReference type="InterPro" id="IPR049326">
    <property type="entry name" value="Rhodopsin_dom_fungi"/>
</dbReference>
<dbReference type="PANTHER" id="PTHR33048:SF129">
    <property type="entry name" value="INTEGRAL MEMBRANE PROTEIN-RELATED"/>
    <property type="match status" value="1"/>
</dbReference>
<organism evidence="9 10">
    <name type="scientific">Pestalotiopsis fici (strain W106-1 / CGMCC3.15140)</name>
    <dbReference type="NCBI Taxonomy" id="1229662"/>
    <lineage>
        <taxon>Eukaryota</taxon>
        <taxon>Fungi</taxon>
        <taxon>Dikarya</taxon>
        <taxon>Ascomycota</taxon>
        <taxon>Pezizomycotina</taxon>
        <taxon>Sordariomycetes</taxon>
        <taxon>Xylariomycetidae</taxon>
        <taxon>Amphisphaeriales</taxon>
        <taxon>Sporocadaceae</taxon>
        <taxon>Pestalotiopsis</taxon>
    </lineage>
</organism>
<feature type="compositionally biased region" description="Acidic residues" evidence="6">
    <location>
        <begin position="444"/>
        <end position="455"/>
    </location>
</feature>
<gene>
    <name evidence="9" type="ORF">PFICI_08126</name>
</gene>
<dbReference type="Pfam" id="PF20684">
    <property type="entry name" value="Fung_rhodopsin"/>
    <property type="match status" value="1"/>
</dbReference>
<dbReference type="GeneID" id="19273139"/>
<keyword evidence="4 7" id="KW-0472">Membrane</keyword>
<dbReference type="Proteomes" id="UP000030651">
    <property type="component" value="Unassembled WGS sequence"/>
</dbReference>
<evidence type="ECO:0000256" key="7">
    <source>
        <dbReference type="SAM" id="Phobius"/>
    </source>
</evidence>
<dbReference type="InParanoid" id="W3X5A2"/>
<dbReference type="GO" id="GO:0016020">
    <property type="term" value="C:membrane"/>
    <property type="evidence" value="ECO:0007669"/>
    <property type="project" value="UniProtKB-SubCell"/>
</dbReference>
<evidence type="ECO:0000256" key="2">
    <source>
        <dbReference type="ARBA" id="ARBA00022692"/>
    </source>
</evidence>
<accession>W3X5A2</accession>
<feature type="domain" description="Rhodopsin" evidence="8">
    <location>
        <begin position="45"/>
        <end position="288"/>
    </location>
</feature>
<evidence type="ECO:0000313" key="9">
    <source>
        <dbReference type="EMBL" id="ETS80597.1"/>
    </source>
</evidence>
<keyword evidence="3 7" id="KW-1133">Transmembrane helix</keyword>
<name>W3X5A2_PESFW</name>
<dbReference type="AlphaFoldDB" id="W3X5A2"/>
<evidence type="ECO:0000259" key="8">
    <source>
        <dbReference type="Pfam" id="PF20684"/>
    </source>
</evidence>
<feature type="region of interest" description="Disordered" evidence="6">
    <location>
        <begin position="345"/>
        <end position="383"/>
    </location>
</feature>
<evidence type="ECO:0000256" key="4">
    <source>
        <dbReference type="ARBA" id="ARBA00023136"/>
    </source>
</evidence>
<reference evidence="10" key="1">
    <citation type="journal article" date="2015" name="BMC Genomics">
        <title>Genomic and transcriptomic analysis of the endophytic fungus Pestalotiopsis fici reveals its lifestyle and high potential for synthesis of natural products.</title>
        <authorList>
            <person name="Wang X."/>
            <person name="Zhang X."/>
            <person name="Liu L."/>
            <person name="Xiang M."/>
            <person name="Wang W."/>
            <person name="Sun X."/>
            <person name="Che Y."/>
            <person name="Guo L."/>
            <person name="Liu G."/>
            <person name="Guo L."/>
            <person name="Wang C."/>
            <person name="Yin W.B."/>
            <person name="Stadler M."/>
            <person name="Zhang X."/>
            <person name="Liu X."/>
        </authorList>
    </citation>
    <scope>NUCLEOTIDE SEQUENCE [LARGE SCALE GENOMIC DNA]</scope>
    <source>
        <strain evidence="10">W106-1 / CGMCC3.15140</strain>
    </source>
</reference>
<dbReference type="EMBL" id="KI912113">
    <property type="protein sequence ID" value="ETS80597.1"/>
    <property type="molecule type" value="Genomic_DNA"/>
</dbReference>
<evidence type="ECO:0000256" key="6">
    <source>
        <dbReference type="SAM" id="MobiDB-lite"/>
    </source>
</evidence>
<feature type="compositionally biased region" description="Low complexity" evidence="6">
    <location>
        <begin position="473"/>
        <end position="483"/>
    </location>
</feature>
<proteinExistence type="inferred from homology"/>
<feature type="transmembrane region" description="Helical" evidence="7">
    <location>
        <begin position="190"/>
        <end position="212"/>
    </location>
</feature>
<feature type="transmembrane region" description="Helical" evidence="7">
    <location>
        <begin position="143"/>
        <end position="170"/>
    </location>
</feature>
<feature type="transmembrane region" description="Helical" evidence="7">
    <location>
        <begin position="57"/>
        <end position="77"/>
    </location>
</feature>
<comment type="similarity">
    <text evidence="5">Belongs to the SAT4 family.</text>
</comment>
<dbReference type="InterPro" id="IPR052337">
    <property type="entry name" value="SAT4-like"/>
</dbReference>
<dbReference type="OMA" id="CINEAAH"/>
<dbReference type="RefSeq" id="XP_007834898.1">
    <property type="nucleotide sequence ID" value="XM_007836707.1"/>
</dbReference>
<sequence>MSTNISSFAPASWPEPNYINPETRGPAAKIVGCILISLASIVIFLRMWTRQFISKSFGLDDILIVFSYVPATVYAIISLSSEVFLQGNRHIWDVEPRFFSPSLQTSLAELILFDLATNATKLSMLATISRFTTSSVSKKKNTVVLIMATVISLDAFIFLVVVIFQCSPIYAYWTIGLKSKKCINEAAHLLAAGIINTLTEIIVVFLPMKTILKLELPRKQRAIVIGLFATGFLACAAGIARIVFTWLTTSAADHDTVWNAWVLRLASGIELYLGIICASIPAIKPFFATYLPKLIDANIRTSKTSLYLNEPKLPTMTKSNFSDSRARSQTSVHVLFSPSHPLLLPVPEPARPAQQRRLSLSSSRAAAAATAAPTNPLSLSPVVSHKKSLSADLNKPLPTIARHASASSQVQQFQPQLPPPPPPQQQQQPFPMGPLPPPQRSFFDDNDHEDGDEEAGLGLRRQFSTQRNARRFSNSSSVTSTESSNDDDKVDRTTVFIMYQGENEVSGRSFF</sequence>
<feature type="transmembrane region" description="Helical" evidence="7">
    <location>
        <begin position="261"/>
        <end position="283"/>
    </location>
</feature>
<keyword evidence="2 7" id="KW-0812">Transmembrane</keyword>
<protein>
    <recommendedName>
        <fullName evidence="8">Rhodopsin domain-containing protein</fullName>
    </recommendedName>
</protein>
<evidence type="ECO:0000256" key="3">
    <source>
        <dbReference type="ARBA" id="ARBA00022989"/>
    </source>
</evidence>
<feature type="transmembrane region" description="Helical" evidence="7">
    <location>
        <begin position="224"/>
        <end position="249"/>
    </location>
</feature>
<dbReference type="HOGENOM" id="CLU_533283_0_0_1"/>
<feature type="region of interest" description="Disordered" evidence="6">
    <location>
        <begin position="403"/>
        <end position="489"/>
    </location>
</feature>
<keyword evidence="10" id="KW-1185">Reference proteome</keyword>
<evidence type="ECO:0000256" key="1">
    <source>
        <dbReference type="ARBA" id="ARBA00004141"/>
    </source>
</evidence>
<feature type="compositionally biased region" description="Low complexity" evidence="6">
    <location>
        <begin position="351"/>
        <end position="374"/>
    </location>
</feature>
<comment type="subcellular location">
    <subcellularLocation>
        <location evidence="1">Membrane</location>
        <topology evidence="1">Multi-pass membrane protein</topology>
    </subcellularLocation>
</comment>
<dbReference type="OrthoDB" id="4525788at2759"/>